<evidence type="ECO:0000259" key="1">
    <source>
        <dbReference type="PROSITE" id="PS51379"/>
    </source>
</evidence>
<evidence type="ECO:0000313" key="2">
    <source>
        <dbReference type="EMBL" id="GAJ04172.1"/>
    </source>
</evidence>
<protein>
    <recommendedName>
        <fullName evidence="1">4Fe-4S ferredoxin-type domain-containing protein</fullName>
    </recommendedName>
</protein>
<reference evidence="2" key="1">
    <citation type="journal article" date="2014" name="Front. Microbiol.">
        <title>High frequency of phylogenetically diverse reductive dehalogenase-homologous genes in deep subseafloor sedimentary metagenomes.</title>
        <authorList>
            <person name="Kawai M."/>
            <person name="Futagami T."/>
            <person name="Toyoda A."/>
            <person name="Takaki Y."/>
            <person name="Nishi S."/>
            <person name="Hori S."/>
            <person name="Arai W."/>
            <person name="Tsubouchi T."/>
            <person name="Morono Y."/>
            <person name="Uchiyama I."/>
            <person name="Ito T."/>
            <person name="Fujiyama A."/>
            <person name="Inagaki F."/>
            <person name="Takami H."/>
        </authorList>
    </citation>
    <scope>NUCLEOTIDE SEQUENCE</scope>
    <source>
        <strain evidence="2">Expedition CK06-06</strain>
    </source>
</reference>
<dbReference type="PROSITE" id="PS51379">
    <property type="entry name" value="4FE4S_FER_2"/>
    <property type="match status" value="1"/>
</dbReference>
<dbReference type="AlphaFoldDB" id="X1UKP3"/>
<accession>X1UKP3</accession>
<dbReference type="Pfam" id="PF12797">
    <property type="entry name" value="Fer4_2"/>
    <property type="match status" value="1"/>
</dbReference>
<dbReference type="Gene3D" id="3.30.70.20">
    <property type="match status" value="1"/>
</dbReference>
<dbReference type="EMBL" id="BARW01031580">
    <property type="protein sequence ID" value="GAJ04172.1"/>
    <property type="molecule type" value="Genomic_DNA"/>
</dbReference>
<name>X1UKP3_9ZZZZ</name>
<feature type="domain" description="4Fe-4S ferredoxin-type" evidence="1">
    <location>
        <begin position="8"/>
        <end position="37"/>
    </location>
</feature>
<dbReference type="InterPro" id="IPR017896">
    <property type="entry name" value="4Fe4S_Fe-S-bd"/>
</dbReference>
<proteinExistence type="predicted"/>
<sequence length="156" mass="17943">MKRTRTIKYIKIDADKCTGCRACEVVCSAYHAEPKYSIVNPARSRIQVFKREEDDLYVPVRAGKYTEVECIGRGKTTINEKEYGECSFCRQACPARDLFHEPDSKLPLECDMCGEPMPEGGPLCVQWCETEALTYDEKEIEEEIEEEEELEEVEVL</sequence>
<dbReference type="SUPFAM" id="SSF54862">
    <property type="entry name" value="4Fe-4S ferredoxins"/>
    <property type="match status" value="1"/>
</dbReference>
<comment type="caution">
    <text evidence="2">The sequence shown here is derived from an EMBL/GenBank/DDBJ whole genome shotgun (WGS) entry which is preliminary data.</text>
</comment>
<gene>
    <name evidence="2" type="ORF">S12H4_50195</name>
</gene>
<organism evidence="2">
    <name type="scientific">marine sediment metagenome</name>
    <dbReference type="NCBI Taxonomy" id="412755"/>
    <lineage>
        <taxon>unclassified sequences</taxon>
        <taxon>metagenomes</taxon>
        <taxon>ecological metagenomes</taxon>
    </lineage>
</organism>